<dbReference type="EMBL" id="JABBXH010000004">
    <property type="protein sequence ID" value="NMP32524.1"/>
    <property type="molecule type" value="Genomic_DNA"/>
</dbReference>
<organism evidence="2 3">
    <name type="scientific">Thalassotalea algicola</name>
    <dbReference type="NCBI Taxonomy" id="2716224"/>
    <lineage>
        <taxon>Bacteria</taxon>
        <taxon>Pseudomonadati</taxon>
        <taxon>Pseudomonadota</taxon>
        <taxon>Gammaproteobacteria</taxon>
        <taxon>Alteromonadales</taxon>
        <taxon>Colwelliaceae</taxon>
        <taxon>Thalassotalea</taxon>
    </lineage>
</organism>
<gene>
    <name evidence="2" type="ORF">HII17_13220</name>
</gene>
<dbReference type="RefSeq" id="WP_169075850.1">
    <property type="nucleotide sequence ID" value="NZ_JABBXH010000004.1"/>
</dbReference>
<accession>A0A7Y0Q704</accession>
<keyword evidence="1" id="KW-1133">Transmembrane helix</keyword>
<dbReference type="PROSITE" id="PS00409">
    <property type="entry name" value="PROKAR_NTER_METHYL"/>
    <property type="match status" value="1"/>
</dbReference>
<sequence>MKFKGFTLIELVVVIVILGVISAVALPKFINLKTDAQIANLKAMKGAIESSLELINAQVLIAPNEFNGSENRYTLDSGQQIRMRGRLPDGRWNVTFAHLLNFDETAQVNSNNCNDANLKWCVRQRGQGWFNSRGYSSLGQGRGFVIFPNGNNLNNDRCYIYYMNQNDSASPANVNPSIVGIDTSDC</sequence>
<dbReference type="Proteomes" id="UP000568664">
    <property type="component" value="Unassembled WGS sequence"/>
</dbReference>
<evidence type="ECO:0000256" key="1">
    <source>
        <dbReference type="SAM" id="Phobius"/>
    </source>
</evidence>
<feature type="transmembrane region" description="Helical" evidence="1">
    <location>
        <begin position="6"/>
        <end position="26"/>
    </location>
</feature>
<proteinExistence type="predicted"/>
<dbReference type="SUPFAM" id="SSF54523">
    <property type="entry name" value="Pili subunits"/>
    <property type="match status" value="1"/>
</dbReference>
<evidence type="ECO:0000313" key="3">
    <source>
        <dbReference type="Proteomes" id="UP000568664"/>
    </source>
</evidence>
<dbReference type="AlphaFoldDB" id="A0A7Y0Q704"/>
<reference evidence="2 3" key="1">
    <citation type="submission" date="2020-04" db="EMBL/GenBank/DDBJ databases">
        <title>Thalassotalea sp. M1531, isolated from the surface of marine red alga.</title>
        <authorList>
            <person name="Pang L."/>
            <person name="Lu D.-C."/>
        </authorList>
    </citation>
    <scope>NUCLEOTIDE SEQUENCE [LARGE SCALE GENOMIC DNA]</scope>
    <source>
        <strain evidence="2 3">M1531</strain>
    </source>
</reference>
<dbReference type="InterPro" id="IPR045584">
    <property type="entry name" value="Pilin-like"/>
</dbReference>
<dbReference type="NCBIfam" id="TIGR02532">
    <property type="entry name" value="IV_pilin_GFxxxE"/>
    <property type="match status" value="1"/>
</dbReference>
<name>A0A7Y0Q704_9GAMM</name>
<evidence type="ECO:0000313" key="2">
    <source>
        <dbReference type="EMBL" id="NMP32524.1"/>
    </source>
</evidence>
<dbReference type="Pfam" id="PF07963">
    <property type="entry name" value="N_methyl"/>
    <property type="match status" value="1"/>
</dbReference>
<keyword evidence="3" id="KW-1185">Reference proteome</keyword>
<comment type="caution">
    <text evidence="2">The sequence shown here is derived from an EMBL/GenBank/DDBJ whole genome shotgun (WGS) entry which is preliminary data.</text>
</comment>
<keyword evidence="1" id="KW-0472">Membrane</keyword>
<dbReference type="Gene3D" id="3.30.700.10">
    <property type="entry name" value="Glycoprotein, Type 4 Pilin"/>
    <property type="match status" value="1"/>
</dbReference>
<keyword evidence="1" id="KW-0812">Transmembrane</keyword>
<dbReference type="InterPro" id="IPR012902">
    <property type="entry name" value="N_methyl_site"/>
</dbReference>
<protein>
    <submittedName>
        <fullName evidence="2">Prepilin-type N-terminal cleavage/methylation domain-containing protein</fullName>
    </submittedName>
</protein>